<dbReference type="PANTHER" id="PTHR42770">
    <property type="entry name" value="AMINO ACID TRANSPORTER-RELATED"/>
    <property type="match status" value="1"/>
</dbReference>
<dbReference type="Pfam" id="PF13520">
    <property type="entry name" value="AA_permease_2"/>
    <property type="match status" value="1"/>
</dbReference>
<dbReference type="PANTHER" id="PTHR42770:SF11">
    <property type="entry name" value="INNER MEMBRANE TRANSPORT PROTEIN YBAT"/>
    <property type="match status" value="1"/>
</dbReference>
<accession>X1FF11</accession>
<dbReference type="Gene3D" id="1.20.1740.10">
    <property type="entry name" value="Amino acid/polyamine transporter I"/>
    <property type="match status" value="1"/>
</dbReference>
<feature type="transmembrane region" description="Helical" evidence="6">
    <location>
        <begin position="167"/>
        <end position="185"/>
    </location>
</feature>
<feature type="non-terminal residue" evidence="7">
    <location>
        <position position="275"/>
    </location>
</feature>
<dbReference type="GO" id="GO:0005886">
    <property type="term" value="C:plasma membrane"/>
    <property type="evidence" value="ECO:0007669"/>
    <property type="project" value="UniProtKB-SubCell"/>
</dbReference>
<evidence type="ECO:0000256" key="6">
    <source>
        <dbReference type="SAM" id="Phobius"/>
    </source>
</evidence>
<dbReference type="AlphaFoldDB" id="X1FF11"/>
<proteinExistence type="predicted"/>
<reference evidence="7" key="1">
    <citation type="journal article" date="2014" name="Front. Microbiol.">
        <title>High frequency of phylogenetically diverse reductive dehalogenase-homologous genes in deep subseafloor sedimentary metagenomes.</title>
        <authorList>
            <person name="Kawai M."/>
            <person name="Futagami T."/>
            <person name="Toyoda A."/>
            <person name="Takaki Y."/>
            <person name="Nishi S."/>
            <person name="Hori S."/>
            <person name="Arai W."/>
            <person name="Tsubouchi T."/>
            <person name="Morono Y."/>
            <person name="Uchiyama I."/>
            <person name="Ito T."/>
            <person name="Fujiyama A."/>
            <person name="Inagaki F."/>
            <person name="Takami H."/>
        </authorList>
    </citation>
    <scope>NUCLEOTIDE SEQUENCE</scope>
    <source>
        <strain evidence="7">Expedition CK06-06</strain>
    </source>
</reference>
<keyword evidence="4 6" id="KW-1133">Transmembrane helix</keyword>
<feature type="transmembrane region" description="Helical" evidence="6">
    <location>
        <begin position="244"/>
        <end position="266"/>
    </location>
</feature>
<keyword evidence="2" id="KW-1003">Cell membrane</keyword>
<keyword evidence="3 6" id="KW-0812">Transmembrane</keyword>
<feature type="transmembrane region" description="Helical" evidence="6">
    <location>
        <begin position="43"/>
        <end position="65"/>
    </location>
</feature>
<name>X1FF11_9ZZZZ</name>
<evidence type="ECO:0000256" key="5">
    <source>
        <dbReference type="ARBA" id="ARBA00023136"/>
    </source>
</evidence>
<comment type="subcellular location">
    <subcellularLocation>
        <location evidence="1">Cell membrane</location>
        <topology evidence="1">Multi-pass membrane protein</topology>
    </subcellularLocation>
</comment>
<protein>
    <recommendedName>
        <fullName evidence="8">Amino acid permease/ SLC12A domain-containing protein</fullName>
    </recommendedName>
</protein>
<dbReference type="GO" id="GO:0022857">
    <property type="term" value="F:transmembrane transporter activity"/>
    <property type="evidence" value="ECO:0007669"/>
    <property type="project" value="InterPro"/>
</dbReference>
<evidence type="ECO:0000256" key="4">
    <source>
        <dbReference type="ARBA" id="ARBA00022989"/>
    </source>
</evidence>
<organism evidence="7">
    <name type="scientific">marine sediment metagenome</name>
    <dbReference type="NCBI Taxonomy" id="412755"/>
    <lineage>
        <taxon>unclassified sequences</taxon>
        <taxon>metagenomes</taxon>
        <taxon>ecological metagenomes</taxon>
    </lineage>
</organism>
<comment type="caution">
    <text evidence="7">The sequence shown here is derived from an EMBL/GenBank/DDBJ whole genome shotgun (WGS) entry which is preliminary data.</text>
</comment>
<feature type="transmembrane region" description="Helical" evidence="6">
    <location>
        <begin position="86"/>
        <end position="115"/>
    </location>
</feature>
<evidence type="ECO:0000256" key="1">
    <source>
        <dbReference type="ARBA" id="ARBA00004651"/>
    </source>
</evidence>
<evidence type="ECO:0000256" key="2">
    <source>
        <dbReference type="ARBA" id="ARBA00022475"/>
    </source>
</evidence>
<feature type="transmembrane region" description="Helical" evidence="6">
    <location>
        <begin position="205"/>
        <end position="223"/>
    </location>
</feature>
<keyword evidence="5 6" id="KW-0472">Membrane</keyword>
<evidence type="ECO:0000313" key="7">
    <source>
        <dbReference type="EMBL" id="GAH43552.1"/>
    </source>
</evidence>
<dbReference type="EMBL" id="BARU01011298">
    <property type="protein sequence ID" value="GAH43552.1"/>
    <property type="molecule type" value="Genomic_DNA"/>
</dbReference>
<dbReference type="InterPro" id="IPR050367">
    <property type="entry name" value="APC_superfamily"/>
</dbReference>
<gene>
    <name evidence="7" type="ORF">S03H2_21265</name>
</gene>
<dbReference type="InterPro" id="IPR002293">
    <property type="entry name" value="AA/rel_permease1"/>
</dbReference>
<sequence length="275" mass="29135">RPTETSLARDLGLFDATMIGVGAMIGAGIFVLTGIAAGQAGPASILAFALNGVVTLLTAFAYAELASAIPRAGGGYSFVRLAYPGVVGYLAGWMLWFAYTVACSLYALGFASYFWEFFLKYVPGVTGGVYGIVGQHWAILTVTLLIGLFFIGLNVRGAEVTGKAENALVLAKLSILGIFIFFGIRRVLEVPEQVASGFTPFLPEGLGGVLVAMGLTFIAFEGYDLIATVSEEIKEPEKNIPRAIFIALGIAISMYLLILFVSLAAVNPGDRPAWR</sequence>
<evidence type="ECO:0008006" key="8">
    <source>
        <dbReference type="Google" id="ProtNLM"/>
    </source>
</evidence>
<feature type="transmembrane region" description="Helical" evidence="6">
    <location>
        <begin position="135"/>
        <end position="155"/>
    </location>
</feature>
<feature type="non-terminal residue" evidence="7">
    <location>
        <position position="1"/>
    </location>
</feature>
<feature type="transmembrane region" description="Helical" evidence="6">
    <location>
        <begin position="12"/>
        <end position="37"/>
    </location>
</feature>
<evidence type="ECO:0000256" key="3">
    <source>
        <dbReference type="ARBA" id="ARBA00022692"/>
    </source>
</evidence>